<evidence type="ECO:0000313" key="2">
    <source>
        <dbReference type="Proteomes" id="UP000000488"/>
    </source>
</evidence>
<dbReference type="HOGENOM" id="CLU_091703_0_0_7"/>
<evidence type="ECO:0008006" key="3">
    <source>
        <dbReference type="Google" id="ProtNLM"/>
    </source>
</evidence>
<protein>
    <recommendedName>
        <fullName evidence="3">DUF4276 domain-containing protein</fullName>
    </recommendedName>
</protein>
<dbReference type="Proteomes" id="UP000000488">
    <property type="component" value="Chromosome"/>
</dbReference>
<reference evidence="1 2" key="1">
    <citation type="journal article" date="2011" name="J. Bacteriol.">
        <title>Genome sequence of the halotolerant marine bacterium Myxococcus fulvus HW-1.</title>
        <authorList>
            <person name="Li Z.F."/>
            <person name="Li X."/>
            <person name="Liu H."/>
            <person name="Liu X."/>
            <person name="Han K."/>
            <person name="Wu Z.H."/>
            <person name="Hu W."/>
            <person name="Li F.F."/>
            <person name="Li Y.Z."/>
        </authorList>
    </citation>
    <scope>NUCLEOTIDE SEQUENCE [LARGE SCALE GENOMIC DNA]</scope>
    <source>
        <strain evidence="2">ATCC BAA-855 / HW-1</strain>
    </source>
</reference>
<dbReference type="EMBL" id="CP002830">
    <property type="protein sequence ID" value="AEI63124.1"/>
    <property type="molecule type" value="Genomic_DNA"/>
</dbReference>
<dbReference type="KEGG" id="mfu:LILAB_06015"/>
<accession>F8C7C6</accession>
<dbReference type="eggNOG" id="ENOG5032X59">
    <property type="taxonomic scope" value="Bacteria"/>
</dbReference>
<gene>
    <name evidence="1" type="ordered locus">LILAB_06015</name>
</gene>
<proteinExistence type="predicted"/>
<dbReference type="AlphaFoldDB" id="F8C7C6"/>
<sequence length="253" mass="28304">MSEPAYVFGVVCEAPADQQTACTIADRVISAEVDWVQPEFRDTFYRWSGVGASPDVKFVRWQKVREESALLSIRPLFGRFGGEAGKPDALMTRRALLLFASLKRLPDAVVLVRDSDGDASRRDGLEQARSAYDWPFSVVIALAEPKREAWVLSGFEPKGHNEGTRLQRLKERLSVDPLIKSHELDASTHGAKTDIKRALRELTQDDQLRELQCIEDSTLDLLKQRGAKNGLADFMKEVQERLVPIFKGPAVPG</sequence>
<evidence type="ECO:0000313" key="1">
    <source>
        <dbReference type="EMBL" id="AEI63124.1"/>
    </source>
</evidence>
<organism evidence="1 2">
    <name type="scientific">Myxococcus fulvus (strain ATCC BAA-855 / HW-1)</name>
    <dbReference type="NCBI Taxonomy" id="483219"/>
    <lineage>
        <taxon>Bacteria</taxon>
        <taxon>Pseudomonadati</taxon>
        <taxon>Myxococcota</taxon>
        <taxon>Myxococcia</taxon>
        <taxon>Myxococcales</taxon>
        <taxon>Cystobacterineae</taxon>
        <taxon>Myxococcaceae</taxon>
        <taxon>Myxococcus</taxon>
    </lineage>
</organism>
<name>F8C7C6_MYXFH</name>